<dbReference type="InterPro" id="IPR051013">
    <property type="entry name" value="MBL_superfamily_lactonases"/>
</dbReference>
<dbReference type="GO" id="GO:0016020">
    <property type="term" value="C:membrane"/>
    <property type="evidence" value="ECO:0007669"/>
    <property type="project" value="InterPro"/>
</dbReference>
<dbReference type="GO" id="GO:0022904">
    <property type="term" value="P:respiratory electron transport chain"/>
    <property type="evidence" value="ECO:0007669"/>
    <property type="project" value="InterPro"/>
</dbReference>
<dbReference type="GO" id="GO:0046872">
    <property type="term" value="F:metal ion binding"/>
    <property type="evidence" value="ECO:0007669"/>
    <property type="project" value="UniProtKB-KW"/>
</dbReference>
<sequence length="364" mass="41858">MTEKLSRSRTFRMGVDGAMTLALLLLMAYEMVGRAAHEWIGMGMALLLIIHHVLNRNWSRNLFRGSWSRYRTVQTALVVLAFLSMMGSMVSGIVLSEYVFAFLPIRGGYSLARTVHMVCGYWNFVLMSLHLGLHWGMMIRTWHVRPAVMRTVGAAVALYGLYAFFKRGIPDYLFLRTHFAFFDFDEPLVLFLIDYLAAMGFFVWLGHYCAGWLYLFPHAEVIVQEKEFSAAFTYAFQQLDQNGHTLYMRQDLDVPVERYTLINGDYEVCPGVTCISLPGHSAGMMGLMVETDHSGPWFFVRDAAYLPANYGPPSVPSSFVYNLEDYYKSHERIRAIERETKAAIVMSHDLRQWNSMKHAPEYYD</sequence>
<evidence type="ECO:0000259" key="7">
    <source>
        <dbReference type="Pfam" id="PF14358"/>
    </source>
</evidence>
<dbReference type="InterPro" id="IPR036866">
    <property type="entry name" value="RibonucZ/Hydroxyglut_hydro"/>
</dbReference>
<feature type="transmembrane region" description="Helical" evidence="6">
    <location>
        <begin position="12"/>
        <end position="29"/>
    </location>
</feature>
<name>A0A9D2K5L9_9FIRM</name>
<keyword evidence="3" id="KW-0479">Metal-binding</keyword>
<feature type="domain" description="Flavinylation-associated cytochrome" evidence="7">
    <location>
        <begin position="78"/>
        <end position="135"/>
    </location>
</feature>
<keyword evidence="4" id="KW-0378">Hydrolase</keyword>
<proteinExistence type="inferred from homology"/>
<dbReference type="InterPro" id="IPR016174">
    <property type="entry name" value="Di-haem_cyt_TM"/>
</dbReference>
<keyword evidence="6" id="KW-0472">Membrane</keyword>
<evidence type="ECO:0000256" key="5">
    <source>
        <dbReference type="ARBA" id="ARBA00022833"/>
    </source>
</evidence>
<dbReference type="Pfam" id="PF14358">
    <property type="entry name" value="DUF4405"/>
    <property type="match status" value="1"/>
</dbReference>
<comment type="similarity">
    <text evidence="2">Belongs to the metallo-beta-lactamase superfamily.</text>
</comment>
<dbReference type="SUPFAM" id="SSF56281">
    <property type="entry name" value="Metallo-hydrolase/oxidoreductase"/>
    <property type="match status" value="1"/>
</dbReference>
<dbReference type="AlphaFoldDB" id="A0A9D2K5L9"/>
<keyword evidence="6" id="KW-0812">Transmembrane</keyword>
<evidence type="ECO:0000313" key="9">
    <source>
        <dbReference type="Proteomes" id="UP000824101"/>
    </source>
</evidence>
<dbReference type="GO" id="GO:0016787">
    <property type="term" value="F:hydrolase activity"/>
    <property type="evidence" value="ECO:0007669"/>
    <property type="project" value="UniProtKB-KW"/>
</dbReference>
<feature type="transmembrane region" description="Helical" evidence="6">
    <location>
        <begin position="35"/>
        <end position="54"/>
    </location>
</feature>
<comment type="caution">
    <text evidence="8">The sequence shown here is derived from an EMBL/GenBank/DDBJ whole genome shotgun (WGS) entry which is preliminary data.</text>
</comment>
<dbReference type="PANTHER" id="PTHR42978:SF2">
    <property type="entry name" value="102 KBASES UNSTABLE REGION: FROM 1 TO 119443"/>
    <property type="match status" value="1"/>
</dbReference>
<feature type="transmembrane region" description="Helical" evidence="6">
    <location>
        <begin position="115"/>
        <end position="135"/>
    </location>
</feature>
<comment type="cofactor">
    <cofactor evidence="1">
        <name>Zn(2+)</name>
        <dbReference type="ChEBI" id="CHEBI:29105"/>
    </cofactor>
</comment>
<evidence type="ECO:0000256" key="6">
    <source>
        <dbReference type="SAM" id="Phobius"/>
    </source>
</evidence>
<gene>
    <name evidence="8" type="ORF">IAA17_02125</name>
</gene>
<dbReference type="SUPFAM" id="SSF81342">
    <property type="entry name" value="Transmembrane di-heme cytochromes"/>
    <property type="match status" value="1"/>
</dbReference>
<reference evidence="8" key="1">
    <citation type="journal article" date="2021" name="PeerJ">
        <title>Extensive microbial diversity within the chicken gut microbiome revealed by metagenomics and culture.</title>
        <authorList>
            <person name="Gilroy R."/>
            <person name="Ravi A."/>
            <person name="Getino M."/>
            <person name="Pursley I."/>
            <person name="Horton D.L."/>
            <person name="Alikhan N.F."/>
            <person name="Baker D."/>
            <person name="Gharbi K."/>
            <person name="Hall N."/>
            <person name="Watson M."/>
            <person name="Adriaenssens E.M."/>
            <person name="Foster-Nyarko E."/>
            <person name="Jarju S."/>
            <person name="Secka A."/>
            <person name="Antonio M."/>
            <person name="Oren A."/>
            <person name="Chaudhuri R.R."/>
            <person name="La Ragione R."/>
            <person name="Hildebrand F."/>
            <person name="Pallen M.J."/>
        </authorList>
    </citation>
    <scope>NUCLEOTIDE SEQUENCE</scope>
    <source>
        <strain evidence="8">ChiBcec1-1093</strain>
    </source>
</reference>
<organism evidence="8 9">
    <name type="scientific">Candidatus Lachnoclostridium stercorigallinarum</name>
    <dbReference type="NCBI Taxonomy" id="2838634"/>
    <lineage>
        <taxon>Bacteria</taxon>
        <taxon>Bacillati</taxon>
        <taxon>Bacillota</taxon>
        <taxon>Clostridia</taxon>
        <taxon>Lachnospirales</taxon>
        <taxon>Lachnospiraceae</taxon>
    </lineage>
</organism>
<evidence type="ECO:0000256" key="4">
    <source>
        <dbReference type="ARBA" id="ARBA00022801"/>
    </source>
</evidence>
<feature type="transmembrane region" description="Helical" evidence="6">
    <location>
        <begin position="75"/>
        <end position="95"/>
    </location>
</feature>
<accession>A0A9D2K5L9</accession>
<evidence type="ECO:0000256" key="2">
    <source>
        <dbReference type="ARBA" id="ARBA00007749"/>
    </source>
</evidence>
<dbReference type="Proteomes" id="UP000824101">
    <property type="component" value="Unassembled WGS sequence"/>
</dbReference>
<feature type="transmembrane region" description="Helical" evidence="6">
    <location>
        <begin position="147"/>
        <end position="165"/>
    </location>
</feature>
<evidence type="ECO:0000256" key="1">
    <source>
        <dbReference type="ARBA" id="ARBA00001947"/>
    </source>
</evidence>
<dbReference type="PANTHER" id="PTHR42978">
    <property type="entry name" value="QUORUM-QUENCHING LACTONASE YTNP-RELATED-RELATED"/>
    <property type="match status" value="1"/>
</dbReference>
<evidence type="ECO:0000313" key="8">
    <source>
        <dbReference type="EMBL" id="HIZ78578.1"/>
    </source>
</evidence>
<evidence type="ECO:0000256" key="3">
    <source>
        <dbReference type="ARBA" id="ARBA00022723"/>
    </source>
</evidence>
<keyword evidence="6" id="KW-1133">Transmembrane helix</keyword>
<dbReference type="InterPro" id="IPR025517">
    <property type="entry name" value="DUF4405"/>
</dbReference>
<dbReference type="Gene3D" id="3.60.15.10">
    <property type="entry name" value="Ribonuclease Z/Hydroxyacylglutathione hydrolase-like"/>
    <property type="match status" value="1"/>
</dbReference>
<keyword evidence="5" id="KW-0862">Zinc</keyword>
<dbReference type="EMBL" id="DXBC01000036">
    <property type="protein sequence ID" value="HIZ78578.1"/>
    <property type="molecule type" value="Genomic_DNA"/>
</dbReference>
<reference evidence="8" key="2">
    <citation type="submission" date="2021-04" db="EMBL/GenBank/DDBJ databases">
        <authorList>
            <person name="Gilroy R."/>
        </authorList>
    </citation>
    <scope>NUCLEOTIDE SEQUENCE</scope>
    <source>
        <strain evidence="8">ChiBcec1-1093</strain>
    </source>
</reference>
<feature type="transmembrane region" description="Helical" evidence="6">
    <location>
        <begin position="188"/>
        <end position="216"/>
    </location>
</feature>
<protein>
    <submittedName>
        <fullName evidence="8">DUF4405 domain-containing protein</fullName>
    </submittedName>
</protein>